<dbReference type="STRING" id="1300345.LF41_2435"/>
<dbReference type="OrthoDB" id="9811557at2"/>
<dbReference type="RefSeq" id="WP_036166871.1">
    <property type="nucleotide sequence ID" value="NZ_JRKJ01000005.1"/>
</dbReference>
<gene>
    <name evidence="1" type="ORF">LF41_2435</name>
</gene>
<dbReference type="EMBL" id="JRKJ01000005">
    <property type="protein sequence ID" value="KGQ19928.1"/>
    <property type="molecule type" value="Genomic_DNA"/>
</dbReference>
<dbReference type="AlphaFoldDB" id="A0A0A2WJD2"/>
<dbReference type="PATRIC" id="fig|1300345.3.peg.1004"/>
<dbReference type="Proteomes" id="UP000030518">
    <property type="component" value="Unassembled WGS sequence"/>
</dbReference>
<accession>A0A0A2WJD2</accession>
<sequence length="222" mass="24301">MRDFKELILAHKGKRICVMGGGPLVIPKADVYISTNAHGVELQAPDYLLAMDEKNSREGKEMGAFLRAKSDAPIISPHGYADFRLGHWPQNPRFVLSGMIATWAAFAMGAKVVLLAGCDGYGGDPGYVDEARKIARDVKCPVRVVGGGPLTQVWPEYDAKERFGKYVPHSAIDGLLGVPGQIRIRARKACSVGYTDLVKGQEMSAMRHEVALLLKHRMVEEV</sequence>
<organism evidence="1 2">
    <name type="scientific">Lysobacter dokdonensis DS-58</name>
    <dbReference type="NCBI Taxonomy" id="1300345"/>
    <lineage>
        <taxon>Bacteria</taxon>
        <taxon>Pseudomonadati</taxon>
        <taxon>Pseudomonadota</taxon>
        <taxon>Gammaproteobacteria</taxon>
        <taxon>Lysobacterales</taxon>
        <taxon>Lysobacteraceae</taxon>
        <taxon>Noviluteimonas</taxon>
    </lineage>
</organism>
<proteinExistence type="predicted"/>
<keyword evidence="2" id="KW-1185">Reference proteome</keyword>
<name>A0A0A2WJD2_9GAMM</name>
<evidence type="ECO:0000313" key="1">
    <source>
        <dbReference type="EMBL" id="KGQ19928.1"/>
    </source>
</evidence>
<reference evidence="1 2" key="1">
    <citation type="submission" date="2014-09" db="EMBL/GenBank/DDBJ databases">
        <title>Genome sequences of Lysobacter dokdonensis DS-58.</title>
        <authorList>
            <person name="Kim J.F."/>
            <person name="Kwak M.-J."/>
        </authorList>
    </citation>
    <scope>NUCLEOTIDE SEQUENCE [LARGE SCALE GENOMIC DNA]</scope>
    <source>
        <strain evidence="1 2">DS-58</strain>
    </source>
</reference>
<protein>
    <submittedName>
        <fullName evidence="1">Uncharacterized protein</fullName>
    </submittedName>
</protein>
<evidence type="ECO:0000313" key="2">
    <source>
        <dbReference type="Proteomes" id="UP000030518"/>
    </source>
</evidence>
<comment type="caution">
    <text evidence="1">The sequence shown here is derived from an EMBL/GenBank/DDBJ whole genome shotgun (WGS) entry which is preliminary data.</text>
</comment>